<evidence type="ECO:0000259" key="5">
    <source>
        <dbReference type="Pfam" id="PF14432"/>
    </source>
</evidence>
<dbReference type="STRING" id="4536.A0A0E0HY37"/>
<dbReference type="Gene3D" id="1.25.40.10">
    <property type="entry name" value="Tetratricopeptide repeat domain"/>
    <property type="match status" value="2"/>
</dbReference>
<dbReference type="FunFam" id="1.25.40.10:FF:000090">
    <property type="entry name" value="Pentatricopeptide repeat-containing protein, chloroplastic"/>
    <property type="match status" value="1"/>
</dbReference>
<dbReference type="EnsemblPlants" id="ONIVA07G05740.1">
    <property type="protein sequence ID" value="ONIVA07G05740.1"/>
    <property type="gene ID" value="ONIVA07G05740"/>
</dbReference>
<dbReference type="Pfam" id="PF01535">
    <property type="entry name" value="PPR"/>
    <property type="match status" value="1"/>
</dbReference>
<organism evidence="6">
    <name type="scientific">Oryza nivara</name>
    <name type="common">Indian wild rice</name>
    <name type="synonym">Oryza sativa f. spontanea</name>
    <dbReference type="NCBI Taxonomy" id="4536"/>
    <lineage>
        <taxon>Eukaryota</taxon>
        <taxon>Viridiplantae</taxon>
        <taxon>Streptophyta</taxon>
        <taxon>Embryophyta</taxon>
        <taxon>Tracheophyta</taxon>
        <taxon>Spermatophyta</taxon>
        <taxon>Magnoliopsida</taxon>
        <taxon>Liliopsida</taxon>
        <taxon>Poales</taxon>
        <taxon>Poaceae</taxon>
        <taxon>BOP clade</taxon>
        <taxon>Oryzoideae</taxon>
        <taxon>Oryzeae</taxon>
        <taxon>Oryzinae</taxon>
        <taxon>Oryza</taxon>
    </lineage>
</organism>
<dbReference type="HOGENOM" id="CLU_518175_0_0_1"/>
<dbReference type="InterPro" id="IPR011990">
    <property type="entry name" value="TPR-like_helical_dom_sf"/>
</dbReference>
<dbReference type="NCBIfam" id="TIGR00756">
    <property type="entry name" value="PPR"/>
    <property type="match status" value="3"/>
</dbReference>
<sequence>MVGTSLMSMYCKCGDLSSACKLFGEMHTRDVVVWNAMISGYAQHGDGKEAINLFERMKDEGVEPNWITFLAVLTVCIHTGLCDFGIQCFEGMQELYRIVPRVDHYSCMVDLCLGRAANLERAVDLIRSMPFEPHPSAYGTLLAACRVYKNLEFAELAAGKLIEKDPQSACAYIQLANIYAVANQWDDVSRVRRWMKDNAAVKTPGYRWIEINDHLDFVFHDVDETLKVQMLMRHSEKLAIAFDLISTAPGMTLRIFKNHRIGEGQQSASSAKGLSELSGPRSNIGIKRMGELDDKHFLAACKKRGGTTEQIINEDDEKLVGLKEQLGYEVDKAVTTALLEINEYNAIMRNRAQCGFLGQALPEFLLPRPTQHAGPPFGHSPPVTGAENELPFCRSLRYLEPLALPLRTILQARLILCRRPFLASARSRTRSLTVAAITAAVRRGDLAGADEAFASTPRKTTATYNCLLAVYARASGRLADVRHLFNRISTLDVVSYNTLLSCHIASGDADGARRLFASMRVRDVAS</sequence>
<dbReference type="Pfam" id="PF03469">
    <property type="entry name" value="XH"/>
    <property type="match status" value="1"/>
</dbReference>
<dbReference type="GO" id="GO:0008270">
    <property type="term" value="F:zinc ion binding"/>
    <property type="evidence" value="ECO:0007669"/>
    <property type="project" value="InterPro"/>
</dbReference>
<accession>A0A0E0HY37</accession>
<evidence type="ECO:0000256" key="3">
    <source>
        <dbReference type="PROSITE-ProRule" id="PRU00708"/>
    </source>
</evidence>
<proteinExistence type="predicted"/>
<dbReference type="InterPro" id="IPR002885">
    <property type="entry name" value="PPR_rpt"/>
</dbReference>
<dbReference type="SUPFAM" id="SSF48452">
    <property type="entry name" value="TPR-like"/>
    <property type="match status" value="1"/>
</dbReference>
<feature type="repeat" description="PPR" evidence="3">
    <location>
        <begin position="30"/>
        <end position="64"/>
    </location>
</feature>
<dbReference type="PANTHER" id="PTHR47926">
    <property type="entry name" value="PENTATRICOPEPTIDE REPEAT-CONTAINING PROTEIN"/>
    <property type="match status" value="1"/>
</dbReference>
<dbReference type="AlphaFoldDB" id="A0A0E0HY37"/>
<dbReference type="InterPro" id="IPR046960">
    <property type="entry name" value="PPR_At4g14850-like_plant"/>
</dbReference>
<dbReference type="PANTHER" id="PTHR47926:SF410">
    <property type="entry name" value="(WILD MALAYSIAN BANANA) HYPOTHETICAL PROTEIN"/>
    <property type="match status" value="1"/>
</dbReference>
<dbReference type="Pfam" id="PF13041">
    <property type="entry name" value="PPR_2"/>
    <property type="match status" value="1"/>
</dbReference>
<keyword evidence="2" id="KW-0809">Transit peptide</keyword>
<reference evidence="6" key="2">
    <citation type="submission" date="2018-04" db="EMBL/GenBank/DDBJ databases">
        <title>OnivRS2 (Oryza nivara Reference Sequence Version 2).</title>
        <authorList>
            <person name="Zhang J."/>
            <person name="Kudrna D."/>
            <person name="Lee S."/>
            <person name="Talag J."/>
            <person name="Rajasekar S."/>
            <person name="Welchert J."/>
            <person name="Hsing Y.-I."/>
            <person name="Wing R.A."/>
        </authorList>
    </citation>
    <scope>NUCLEOTIDE SEQUENCE [LARGE SCALE GENOMIC DNA]</scope>
    <source>
        <strain evidence="6">SL10</strain>
    </source>
</reference>
<dbReference type="InterPro" id="IPR032867">
    <property type="entry name" value="DYW_dom"/>
</dbReference>
<dbReference type="InterPro" id="IPR005379">
    <property type="entry name" value="FDM1-5/IDN2_XH"/>
</dbReference>
<dbReference type="Pfam" id="PF14432">
    <property type="entry name" value="DYW_deaminase"/>
    <property type="match status" value="1"/>
</dbReference>
<reference evidence="6" key="1">
    <citation type="submission" date="2015-04" db="UniProtKB">
        <authorList>
            <consortium name="EnsemblPlants"/>
        </authorList>
    </citation>
    <scope>IDENTIFICATION</scope>
    <source>
        <strain evidence="6">SL10</strain>
    </source>
</reference>
<evidence type="ECO:0000313" key="6">
    <source>
        <dbReference type="EnsemblPlants" id="ONIVA07G05740.1"/>
    </source>
</evidence>
<evidence type="ECO:0000256" key="2">
    <source>
        <dbReference type="ARBA" id="ARBA00022946"/>
    </source>
</evidence>
<dbReference type="InterPro" id="IPR046848">
    <property type="entry name" value="E_motif"/>
</dbReference>
<dbReference type="Gramene" id="ONIVA07G05740.1">
    <property type="protein sequence ID" value="ONIVA07G05740.1"/>
    <property type="gene ID" value="ONIVA07G05740"/>
</dbReference>
<feature type="repeat" description="PPR" evidence="3">
    <location>
        <begin position="492"/>
        <end position="526"/>
    </location>
</feature>
<evidence type="ECO:0000256" key="1">
    <source>
        <dbReference type="ARBA" id="ARBA00022737"/>
    </source>
</evidence>
<dbReference type="Proteomes" id="UP000006591">
    <property type="component" value="Chromosome 7"/>
</dbReference>
<dbReference type="PROSITE" id="PS51375">
    <property type="entry name" value="PPR"/>
    <property type="match status" value="2"/>
</dbReference>
<name>A0A0E0HY37_ORYNI</name>
<feature type="domain" description="DYW" evidence="5">
    <location>
        <begin position="214"/>
        <end position="266"/>
    </location>
</feature>
<dbReference type="eggNOG" id="KOG4197">
    <property type="taxonomic scope" value="Eukaryota"/>
</dbReference>
<evidence type="ECO:0000259" key="4">
    <source>
        <dbReference type="Pfam" id="PF03469"/>
    </source>
</evidence>
<feature type="domain" description="Factor of DNA methylation 1-5/IDN2" evidence="4">
    <location>
        <begin position="305"/>
        <end position="350"/>
    </location>
</feature>
<evidence type="ECO:0008006" key="8">
    <source>
        <dbReference type="Google" id="ProtNLM"/>
    </source>
</evidence>
<dbReference type="Pfam" id="PF20431">
    <property type="entry name" value="E_motif"/>
    <property type="match status" value="1"/>
</dbReference>
<evidence type="ECO:0000313" key="7">
    <source>
        <dbReference type="Proteomes" id="UP000006591"/>
    </source>
</evidence>
<dbReference type="GO" id="GO:0003723">
    <property type="term" value="F:RNA binding"/>
    <property type="evidence" value="ECO:0007669"/>
    <property type="project" value="InterPro"/>
</dbReference>
<protein>
    <recommendedName>
        <fullName evidence="8">DYW domain-containing protein</fullName>
    </recommendedName>
</protein>
<keyword evidence="1" id="KW-0677">Repeat</keyword>
<dbReference type="GO" id="GO:0009451">
    <property type="term" value="P:RNA modification"/>
    <property type="evidence" value="ECO:0007669"/>
    <property type="project" value="InterPro"/>
</dbReference>
<keyword evidence="7" id="KW-1185">Reference proteome</keyword>